<evidence type="ECO:0000313" key="1">
    <source>
        <dbReference type="EMBL" id="RYO74713.1"/>
    </source>
</evidence>
<dbReference type="Proteomes" id="UP000294003">
    <property type="component" value="Unassembled WGS sequence"/>
</dbReference>
<dbReference type="InterPro" id="IPR036409">
    <property type="entry name" value="Aldolase_II/adducin_N_sf"/>
</dbReference>
<comment type="caution">
    <text evidence="1">The sequence shown here is derived from an EMBL/GenBank/DDBJ whole genome shotgun (WGS) entry which is preliminary data.</text>
</comment>
<accession>A0ABY0GRQ9</accession>
<keyword evidence="2" id="KW-1185">Reference proteome</keyword>
<sequence length="107" mass="11341">MATTSATRPGGAFASSLEEAFGGNGTLPEHVFVLMKQQGFVTCAATVEEAVYLVVYPKEVALAQAAQVELRWVYHGASVESAAGVDALSTKRVEGTRDFSARFQPTT</sequence>
<dbReference type="SUPFAM" id="SSF53639">
    <property type="entry name" value="AraD/HMP-PK domain-like"/>
    <property type="match status" value="1"/>
</dbReference>
<name>A0ABY0GRQ9_9PEZI</name>
<reference evidence="1 2" key="1">
    <citation type="submission" date="2018-06" db="EMBL/GenBank/DDBJ databases">
        <title>Complete Genomes of Monosporascus.</title>
        <authorList>
            <person name="Robinson A.J."/>
            <person name="Natvig D.O."/>
        </authorList>
    </citation>
    <scope>NUCLEOTIDE SEQUENCE [LARGE SCALE GENOMIC DNA]</scope>
    <source>
        <strain evidence="1 2">CBS 609.92</strain>
    </source>
</reference>
<dbReference type="EMBL" id="QJNS01000719">
    <property type="protein sequence ID" value="RYO74713.1"/>
    <property type="molecule type" value="Genomic_DNA"/>
</dbReference>
<dbReference type="Gene3D" id="3.40.225.10">
    <property type="entry name" value="Class II aldolase/adducin N-terminal domain"/>
    <property type="match status" value="1"/>
</dbReference>
<protein>
    <submittedName>
        <fullName evidence="1">Uncharacterized protein</fullName>
    </submittedName>
</protein>
<gene>
    <name evidence="1" type="ORF">DL762_010309</name>
</gene>
<evidence type="ECO:0000313" key="2">
    <source>
        <dbReference type="Proteomes" id="UP000294003"/>
    </source>
</evidence>
<proteinExistence type="predicted"/>
<organism evidence="1 2">
    <name type="scientific">Monosporascus cannonballus</name>
    <dbReference type="NCBI Taxonomy" id="155416"/>
    <lineage>
        <taxon>Eukaryota</taxon>
        <taxon>Fungi</taxon>
        <taxon>Dikarya</taxon>
        <taxon>Ascomycota</taxon>
        <taxon>Pezizomycotina</taxon>
        <taxon>Sordariomycetes</taxon>
        <taxon>Xylariomycetidae</taxon>
        <taxon>Xylariales</taxon>
        <taxon>Xylariales incertae sedis</taxon>
        <taxon>Monosporascus</taxon>
    </lineage>
</organism>